<proteinExistence type="predicted"/>
<dbReference type="EMBL" id="KN835775">
    <property type="protein sequence ID" value="KIK34305.1"/>
    <property type="molecule type" value="Genomic_DNA"/>
</dbReference>
<reference evidence="2 3" key="1">
    <citation type="submission" date="2014-04" db="EMBL/GenBank/DDBJ databases">
        <authorList>
            <consortium name="DOE Joint Genome Institute"/>
            <person name="Kuo A."/>
            <person name="Ruytinx J."/>
            <person name="Rineau F."/>
            <person name="Colpaert J."/>
            <person name="Kohler A."/>
            <person name="Nagy L.G."/>
            <person name="Floudas D."/>
            <person name="Copeland A."/>
            <person name="Barry K.W."/>
            <person name="Cichocki N."/>
            <person name="Veneault-Fourrey C."/>
            <person name="LaButti K."/>
            <person name="Lindquist E.A."/>
            <person name="Lipzen A."/>
            <person name="Lundell T."/>
            <person name="Morin E."/>
            <person name="Murat C."/>
            <person name="Sun H."/>
            <person name="Tunlid A."/>
            <person name="Henrissat B."/>
            <person name="Grigoriev I.V."/>
            <person name="Hibbett D.S."/>
            <person name="Martin F."/>
            <person name="Nordberg H.P."/>
            <person name="Cantor M.N."/>
            <person name="Hua S.X."/>
        </authorList>
    </citation>
    <scope>NUCLEOTIDE SEQUENCE [LARGE SCALE GENOMIC DNA]</scope>
    <source>
        <strain evidence="2 3">UH-Slu-Lm8-n1</strain>
    </source>
</reference>
<evidence type="ECO:0000313" key="3">
    <source>
        <dbReference type="Proteomes" id="UP000054485"/>
    </source>
</evidence>
<dbReference type="HOGENOM" id="CLU_171507_1_1_1"/>
<feature type="non-terminal residue" evidence="2">
    <location>
        <position position="66"/>
    </location>
</feature>
<name>A0A0C9Z9W9_9AGAM</name>
<accession>A0A0C9Z9W9</accession>
<gene>
    <name evidence="2" type="ORF">CY34DRAFT_39823</name>
</gene>
<dbReference type="InterPro" id="IPR058353">
    <property type="entry name" value="DUF8040"/>
</dbReference>
<dbReference type="OrthoDB" id="2430314at2759"/>
<sequence>IPSHTSASTGQAWVLELMTGHPDRIRHNLGVNLQVFEELLEVIHTHGFQPSRNGVSIEEQLAIFLY</sequence>
<feature type="non-terminal residue" evidence="2">
    <location>
        <position position="1"/>
    </location>
</feature>
<feature type="domain" description="DUF8040" evidence="1">
    <location>
        <begin position="5"/>
        <end position="66"/>
    </location>
</feature>
<evidence type="ECO:0000313" key="2">
    <source>
        <dbReference type="EMBL" id="KIK34305.1"/>
    </source>
</evidence>
<reference evidence="3" key="2">
    <citation type="submission" date="2015-01" db="EMBL/GenBank/DDBJ databases">
        <title>Evolutionary Origins and Diversification of the Mycorrhizal Mutualists.</title>
        <authorList>
            <consortium name="DOE Joint Genome Institute"/>
            <consortium name="Mycorrhizal Genomics Consortium"/>
            <person name="Kohler A."/>
            <person name="Kuo A."/>
            <person name="Nagy L.G."/>
            <person name="Floudas D."/>
            <person name="Copeland A."/>
            <person name="Barry K.W."/>
            <person name="Cichocki N."/>
            <person name="Veneault-Fourrey C."/>
            <person name="LaButti K."/>
            <person name="Lindquist E.A."/>
            <person name="Lipzen A."/>
            <person name="Lundell T."/>
            <person name="Morin E."/>
            <person name="Murat C."/>
            <person name="Riley R."/>
            <person name="Ohm R."/>
            <person name="Sun H."/>
            <person name="Tunlid A."/>
            <person name="Henrissat B."/>
            <person name="Grigoriev I.V."/>
            <person name="Hibbett D.S."/>
            <person name="Martin F."/>
        </authorList>
    </citation>
    <scope>NUCLEOTIDE SEQUENCE [LARGE SCALE GENOMIC DNA]</scope>
    <source>
        <strain evidence="3">UH-Slu-Lm8-n1</strain>
    </source>
</reference>
<organism evidence="2 3">
    <name type="scientific">Suillus luteus UH-Slu-Lm8-n1</name>
    <dbReference type="NCBI Taxonomy" id="930992"/>
    <lineage>
        <taxon>Eukaryota</taxon>
        <taxon>Fungi</taxon>
        <taxon>Dikarya</taxon>
        <taxon>Basidiomycota</taxon>
        <taxon>Agaricomycotina</taxon>
        <taxon>Agaricomycetes</taxon>
        <taxon>Agaricomycetidae</taxon>
        <taxon>Boletales</taxon>
        <taxon>Suillineae</taxon>
        <taxon>Suillaceae</taxon>
        <taxon>Suillus</taxon>
    </lineage>
</organism>
<dbReference type="Pfam" id="PF26138">
    <property type="entry name" value="DUF8040"/>
    <property type="match status" value="1"/>
</dbReference>
<protein>
    <recommendedName>
        <fullName evidence="1">DUF8040 domain-containing protein</fullName>
    </recommendedName>
</protein>
<evidence type="ECO:0000259" key="1">
    <source>
        <dbReference type="Pfam" id="PF26138"/>
    </source>
</evidence>
<dbReference type="Proteomes" id="UP000054485">
    <property type="component" value="Unassembled WGS sequence"/>
</dbReference>
<keyword evidence="3" id="KW-1185">Reference proteome</keyword>
<dbReference type="InParanoid" id="A0A0C9Z9W9"/>
<dbReference type="AlphaFoldDB" id="A0A0C9Z9W9"/>